<dbReference type="RefSeq" id="WP_158520939.1">
    <property type="nucleotide sequence ID" value="NZ_CP017641.1"/>
</dbReference>
<evidence type="ECO:0000313" key="2">
    <source>
        <dbReference type="EMBL" id="APZ92556.1"/>
    </source>
</evidence>
<keyword evidence="1" id="KW-0812">Transmembrane</keyword>
<protein>
    <submittedName>
        <fullName evidence="2">Uncharacterized protein</fullName>
    </submittedName>
</protein>
<evidence type="ECO:0000256" key="1">
    <source>
        <dbReference type="SAM" id="Phobius"/>
    </source>
</evidence>
<evidence type="ECO:0000313" key="3">
    <source>
        <dbReference type="Proteomes" id="UP000187735"/>
    </source>
</evidence>
<gene>
    <name evidence="2" type="ORF">Fuma_02167</name>
</gene>
<sequence>MNWVIIWKVVFVALLSAFGLMSVLVMVRGAADIRKLLAALKDEADQADAETSKSDLN</sequence>
<organism evidence="2 3">
    <name type="scientific">Fuerstiella marisgermanici</name>
    <dbReference type="NCBI Taxonomy" id="1891926"/>
    <lineage>
        <taxon>Bacteria</taxon>
        <taxon>Pseudomonadati</taxon>
        <taxon>Planctomycetota</taxon>
        <taxon>Planctomycetia</taxon>
        <taxon>Planctomycetales</taxon>
        <taxon>Planctomycetaceae</taxon>
        <taxon>Fuerstiella</taxon>
    </lineage>
</organism>
<feature type="transmembrane region" description="Helical" evidence="1">
    <location>
        <begin position="6"/>
        <end position="27"/>
    </location>
</feature>
<dbReference type="Proteomes" id="UP000187735">
    <property type="component" value="Chromosome"/>
</dbReference>
<dbReference type="AlphaFoldDB" id="A0A1P8WEQ9"/>
<name>A0A1P8WEQ9_9PLAN</name>
<dbReference type="EMBL" id="CP017641">
    <property type="protein sequence ID" value="APZ92556.1"/>
    <property type="molecule type" value="Genomic_DNA"/>
</dbReference>
<dbReference type="STRING" id="1891926.Fuma_02167"/>
<keyword evidence="3" id="KW-1185">Reference proteome</keyword>
<dbReference type="KEGG" id="fmr:Fuma_02167"/>
<proteinExistence type="predicted"/>
<reference evidence="2 3" key="1">
    <citation type="journal article" date="2016" name="Front. Microbiol.">
        <title>Fuerstia marisgermanicae gen. nov., sp. nov., an Unusual Member of the Phylum Planctomycetes from the German Wadden Sea.</title>
        <authorList>
            <person name="Kohn T."/>
            <person name="Heuer A."/>
            <person name="Jogler M."/>
            <person name="Vollmers J."/>
            <person name="Boedeker C."/>
            <person name="Bunk B."/>
            <person name="Rast P."/>
            <person name="Borchert D."/>
            <person name="Glockner I."/>
            <person name="Freese H.M."/>
            <person name="Klenk H.P."/>
            <person name="Overmann J."/>
            <person name="Kaster A.K."/>
            <person name="Rohde M."/>
            <person name="Wiegand S."/>
            <person name="Jogler C."/>
        </authorList>
    </citation>
    <scope>NUCLEOTIDE SEQUENCE [LARGE SCALE GENOMIC DNA]</scope>
    <source>
        <strain evidence="2 3">NH11</strain>
    </source>
</reference>
<keyword evidence="1" id="KW-0472">Membrane</keyword>
<keyword evidence="1" id="KW-1133">Transmembrane helix</keyword>
<accession>A0A1P8WEQ9</accession>